<dbReference type="GO" id="GO:0004673">
    <property type="term" value="F:protein histidine kinase activity"/>
    <property type="evidence" value="ECO:0007669"/>
    <property type="project" value="UniProtKB-EC"/>
</dbReference>
<dbReference type="EC" id="2.7.13.3" evidence="9"/>
<evidence type="ECO:0000313" key="9">
    <source>
        <dbReference type="EMBL" id="MFC4301821.1"/>
    </source>
</evidence>
<dbReference type="InterPro" id="IPR051552">
    <property type="entry name" value="HptR"/>
</dbReference>
<dbReference type="Gene3D" id="3.30.565.10">
    <property type="entry name" value="Histidine kinase-like ATPase, C-terminal domain"/>
    <property type="match status" value="1"/>
</dbReference>
<name>A0ABV8S397_9BACL</name>
<dbReference type="SUPFAM" id="SSF55874">
    <property type="entry name" value="ATPase domain of HSP90 chaperone/DNA topoisomerase II/histidine kinase"/>
    <property type="match status" value="1"/>
</dbReference>
<dbReference type="RefSeq" id="WP_204604703.1">
    <property type="nucleotide sequence ID" value="NZ_JBHSED010000001.1"/>
</dbReference>
<keyword evidence="10" id="KW-1185">Reference proteome</keyword>
<feature type="transmembrane region" description="Helical" evidence="7">
    <location>
        <begin position="302"/>
        <end position="321"/>
    </location>
</feature>
<keyword evidence="3" id="KW-0597">Phosphoprotein</keyword>
<dbReference type="EMBL" id="JBHSED010000001">
    <property type="protein sequence ID" value="MFC4301821.1"/>
    <property type="molecule type" value="Genomic_DNA"/>
</dbReference>
<dbReference type="InterPro" id="IPR003594">
    <property type="entry name" value="HATPase_dom"/>
</dbReference>
<dbReference type="InterPro" id="IPR003660">
    <property type="entry name" value="HAMP_dom"/>
</dbReference>
<organism evidence="9 10">
    <name type="scientific">Cohnella boryungensis</name>
    <dbReference type="NCBI Taxonomy" id="768479"/>
    <lineage>
        <taxon>Bacteria</taxon>
        <taxon>Bacillati</taxon>
        <taxon>Bacillota</taxon>
        <taxon>Bacilli</taxon>
        <taxon>Bacillales</taxon>
        <taxon>Paenibacillaceae</taxon>
        <taxon>Cohnella</taxon>
    </lineage>
</organism>
<keyword evidence="4 9" id="KW-0808">Transferase</keyword>
<feature type="domain" description="HAMP" evidence="8">
    <location>
        <begin position="323"/>
        <end position="375"/>
    </location>
</feature>
<evidence type="ECO:0000313" key="10">
    <source>
        <dbReference type="Proteomes" id="UP001595755"/>
    </source>
</evidence>
<keyword evidence="6 7" id="KW-0472">Membrane</keyword>
<dbReference type="PANTHER" id="PTHR42713:SF2">
    <property type="entry name" value="TWO-COMPONENT SENSOR KINASE YESM"/>
    <property type="match status" value="1"/>
</dbReference>
<dbReference type="SMART" id="SM00387">
    <property type="entry name" value="HATPase_c"/>
    <property type="match status" value="1"/>
</dbReference>
<dbReference type="PROSITE" id="PS50885">
    <property type="entry name" value="HAMP"/>
    <property type="match status" value="1"/>
</dbReference>
<accession>A0ABV8S397</accession>
<evidence type="ECO:0000256" key="1">
    <source>
        <dbReference type="ARBA" id="ARBA00004651"/>
    </source>
</evidence>
<evidence type="ECO:0000259" key="8">
    <source>
        <dbReference type="PROSITE" id="PS50885"/>
    </source>
</evidence>
<keyword evidence="5 9" id="KW-0418">Kinase</keyword>
<evidence type="ECO:0000256" key="4">
    <source>
        <dbReference type="ARBA" id="ARBA00022679"/>
    </source>
</evidence>
<keyword evidence="7" id="KW-0812">Transmembrane</keyword>
<comment type="subcellular location">
    <subcellularLocation>
        <location evidence="1">Cell membrane</location>
        <topology evidence="1">Multi-pass membrane protein</topology>
    </subcellularLocation>
</comment>
<keyword evidence="2" id="KW-1003">Cell membrane</keyword>
<evidence type="ECO:0000256" key="6">
    <source>
        <dbReference type="ARBA" id="ARBA00023136"/>
    </source>
</evidence>
<gene>
    <name evidence="9" type="ORF">ACFO1S_00040</name>
</gene>
<dbReference type="Gene3D" id="6.10.340.10">
    <property type="match status" value="1"/>
</dbReference>
<dbReference type="CDD" id="cd06225">
    <property type="entry name" value="HAMP"/>
    <property type="match status" value="1"/>
</dbReference>
<protein>
    <submittedName>
        <fullName evidence="9">Sensor histidine kinase</fullName>
        <ecNumber evidence="9">2.7.13.3</ecNumber>
    </submittedName>
</protein>
<dbReference type="Proteomes" id="UP001595755">
    <property type="component" value="Unassembled WGS sequence"/>
</dbReference>
<evidence type="ECO:0000256" key="7">
    <source>
        <dbReference type="SAM" id="Phobius"/>
    </source>
</evidence>
<evidence type="ECO:0000256" key="2">
    <source>
        <dbReference type="ARBA" id="ARBA00022475"/>
    </source>
</evidence>
<dbReference type="Pfam" id="PF00672">
    <property type="entry name" value="HAMP"/>
    <property type="match status" value="1"/>
</dbReference>
<sequence length="597" mass="68338">MNLFKWITSSLRAKLLSMFIFLTAFPLLAVGLVSYQKSYTTVSNHSKASAQLTAEQLARNIDTLFEDTERLLELGNNPQVLQFLYSQSETYEEAKTILQTFQLYRETYKFDNMLNISMVNFYGKGISERRGVFQLERNPLRNPHFQYLTQYPDAILRLPYSATTDSDRLDGFSYPARNAFSIMAAVKQRITHEVIGFIVIDLDDSIIKEYLSSAMIGRTGFFYLIDGYGSTLFPPPSNQTNREILERISVQPMTANSNSYVLQNPSPKQFVAYGTARQTGWTVVGVAPLKEVVAEAYSIRQLIFLSVLLSAVFALTLYFFLTKRITQPIQILMNKMRKAASGYLDAKVKPNGDDEIADLGKSFNIMLEKIKSLIEKSRREQERVQLADLRTLQAQINPHFLYNTLDSILWMAEDENKQSVIKMVKALSRFFRLSLNKGRDWISIKTELEHVENYLVIQQMRYRDILQYEINVDPALQIYPIMKMSLQPLVENAIYHGIKNKRGQGMIRIGGYIDGHFMVLTVEDNGIGIVPEKLAVLREQLEQPADAHLPSDDDHEGGFGLLNVHHRIRLYFGAQYGIELDSIHKEGSKVSIRIPKR</sequence>
<dbReference type="SMART" id="SM00304">
    <property type="entry name" value="HAMP"/>
    <property type="match status" value="1"/>
</dbReference>
<dbReference type="SUPFAM" id="SSF158472">
    <property type="entry name" value="HAMP domain-like"/>
    <property type="match status" value="1"/>
</dbReference>
<proteinExistence type="predicted"/>
<dbReference type="InterPro" id="IPR010559">
    <property type="entry name" value="Sig_transdc_His_kin_internal"/>
</dbReference>
<dbReference type="PANTHER" id="PTHR42713">
    <property type="entry name" value="HISTIDINE KINASE-RELATED"/>
    <property type="match status" value="1"/>
</dbReference>
<dbReference type="Gene3D" id="3.30.450.20">
    <property type="entry name" value="PAS domain"/>
    <property type="match status" value="1"/>
</dbReference>
<dbReference type="Pfam" id="PF06580">
    <property type="entry name" value="His_kinase"/>
    <property type="match status" value="1"/>
</dbReference>
<evidence type="ECO:0000256" key="5">
    <source>
        <dbReference type="ARBA" id="ARBA00022777"/>
    </source>
</evidence>
<dbReference type="Pfam" id="PF02518">
    <property type="entry name" value="HATPase_c"/>
    <property type="match status" value="1"/>
</dbReference>
<dbReference type="InterPro" id="IPR036890">
    <property type="entry name" value="HATPase_C_sf"/>
</dbReference>
<reference evidence="10" key="1">
    <citation type="journal article" date="2019" name="Int. J. Syst. Evol. Microbiol.">
        <title>The Global Catalogue of Microorganisms (GCM) 10K type strain sequencing project: providing services to taxonomists for standard genome sequencing and annotation.</title>
        <authorList>
            <consortium name="The Broad Institute Genomics Platform"/>
            <consortium name="The Broad Institute Genome Sequencing Center for Infectious Disease"/>
            <person name="Wu L."/>
            <person name="Ma J."/>
        </authorList>
    </citation>
    <scope>NUCLEOTIDE SEQUENCE [LARGE SCALE GENOMIC DNA]</scope>
    <source>
        <strain evidence="10">CGMCC 4.1641</strain>
    </source>
</reference>
<comment type="caution">
    <text evidence="9">The sequence shown here is derived from an EMBL/GenBank/DDBJ whole genome shotgun (WGS) entry which is preliminary data.</text>
</comment>
<keyword evidence="7" id="KW-1133">Transmembrane helix</keyword>
<evidence type="ECO:0000256" key="3">
    <source>
        <dbReference type="ARBA" id="ARBA00022553"/>
    </source>
</evidence>